<keyword evidence="1" id="KW-0732">Signal</keyword>
<dbReference type="AlphaFoldDB" id="A0A318U601"/>
<evidence type="ECO:0000256" key="1">
    <source>
        <dbReference type="SAM" id="SignalP"/>
    </source>
</evidence>
<organism evidence="2 3">
    <name type="scientific">Pedobacter nutrimenti</name>
    <dbReference type="NCBI Taxonomy" id="1241337"/>
    <lineage>
        <taxon>Bacteria</taxon>
        <taxon>Pseudomonadati</taxon>
        <taxon>Bacteroidota</taxon>
        <taxon>Sphingobacteriia</taxon>
        <taxon>Sphingobacteriales</taxon>
        <taxon>Sphingobacteriaceae</taxon>
        <taxon>Pedobacter</taxon>
    </lineage>
</organism>
<evidence type="ECO:0000313" key="2">
    <source>
        <dbReference type="EMBL" id="PYF68465.1"/>
    </source>
</evidence>
<dbReference type="RefSeq" id="WP_110834722.1">
    <property type="nucleotide sequence ID" value="NZ_QKLU01000012.1"/>
</dbReference>
<comment type="caution">
    <text evidence="2">The sequence shown here is derived from an EMBL/GenBank/DDBJ whole genome shotgun (WGS) entry which is preliminary data.</text>
</comment>
<dbReference type="PROSITE" id="PS51257">
    <property type="entry name" value="PROKAR_LIPOPROTEIN"/>
    <property type="match status" value="1"/>
</dbReference>
<feature type="chain" id="PRO_5016431005" description="SusE-like outer membrane protein" evidence="1">
    <location>
        <begin position="19"/>
        <end position="298"/>
    </location>
</feature>
<accession>A0A318U601</accession>
<dbReference type="EMBL" id="QKLU01000012">
    <property type="protein sequence ID" value="PYF68465.1"/>
    <property type="molecule type" value="Genomic_DNA"/>
</dbReference>
<proteinExistence type="predicted"/>
<feature type="signal peptide" evidence="1">
    <location>
        <begin position="1"/>
        <end position="18"/>
    </location>
</feature>
<evidence type="ECO:0000313" key="3">
    <source>
        <dbReference type="Proteomes" id="UP000248198"/>
    </source>
</evidence>
<dbReference type="OrthoDB" id="5480566at2"/>
<protein>
    <recommendedName>
        <fullName evidence="4">SusE-like outer membrane protein</fullName>
    </recommendedName>
</protein>
<evidence type="ECO:0008006" key="4">
    <source>
        <dbReference type="Google" id="ProtNLM"/>
    </source>
</evidence>
<keyword evidence="3" id="KW-1185">Reference proteome</keyword>
<name>A0A318U601_9SPHI</name>
<reference evidence="2 3" key="1">
    <citation type="submission" date="2018-06" db="EMBL/GenBank/DDBJ databases">
        <title>Genomic Encyclopedia of Archaeal and Bacterial Type Strains, Phase II (KMG-II): from individual species to whole genera.</title>
        <authorList>
            <person name="Goeker M."/>
        </authorList>
    </citation>
    <scope>NUCLEOTIDE SEQUENCE [LARGE SCALE GENOMIC DNA]</scope>
    <source>
        <strain evidence="2 3">DSM 27372</strain>
    </source>
</reference>
<dbReference type="Proteomes" id="UP000248198">
    <property type="component" value="Unassembled WGS sequence"/>
</dbReference>
<sequence length="298" mass="33300">MKIVHVRTLLFLFIAIFAVSCKKDSEVAPDPAPSNFKYAFEEMFSKANYYVNVNPLANTPLETDAGKYTSSLGIYSRIGNSPTENSYVWLLKPIANQDWKTEVAKEILMDYDFHQVGEQLTTIITRKPYMLDQILLPSDFNGASIIFPLQSTANAINNPLKATVEYWKVKTVLPLVVQPKEESMKIKDYNKQTTPGTKLETRTITVNAEKFALTKAPASVTKGNSILDLNTWLDSSVKLTEDGKNVTSFSIDGAPSYVLPEGHNLDLSKLTVGQSVTIRVQKFYANGLFELVHTFNVN</sequence>
<gene>
    <name evidence="2" type="ORF">B0O44_11252</name>
</gene>